<sequence length="171" mass="19701">MDPQFGLEQNINYGILDKLAKAIRSADAYMVLQILEKDPTLLHQKRKYCSGAKNYFCADGFVPLERLLLEINEPNRAPLLDLLFKKSLVKPSDFSDKLLEEFSVACKYYSADFKFHHYDLLCVLTKYVPKMKELEPWMEDHKKPSYKTIIIYASIIIACIGVIGYGAYKFG</sequence>
<dbReference type="EMBL" id="MK072443">
    <property type="protein sequence ID" value="AYV85233.1"/>
    <property type="molecule type" value="Genomic_DNA"/>
</dbReference>
<accession>A0A3G5AH81</accession>
<gene>
    <name evidence="2" type="ORF">Satyrvirus7_27</name>
</gene>
<reference evidence="2" key="1">
    <citation type="submission" date="2018-10" db="EMBL/GenBank/DDBJ databases">
        <title>Hidden diversity of soil giant viruses.</title>
        <authorList>
            <person name="Schulz F."/>
            <person name="Alteio L."/>
            <person name="Goudeau D."/>
            <person name="Ryan E.M."/>
            <person name="Malmstrom R.R."/>
            <person name="Blanchard J."/>
            <person name="Woyke T."/>
        </authorList>
    </citation>
    <scope>NUCLEOTIDE SEQUENCE</scope>
    <source>
        <strain evidence="2">SAV1</strain>
    </source>
</reference>
<keyword evidence="1" id="KW-0812">Transmembrane</keyword>
<evidence type="ECO:0000313" key="2">
    <source>
        <dbReference type="EMBL" id="AYV85233.1"/>
    </source>
</evidence>
<proteinExistence type="predicted"/>
<evidence type="ECO:0000256" key="1">
    <source>
        <dbReference type="SAM" id="Phobius"/>
    </source>
</evidence>
<protein>
    <submittedName>
        <fullName evidence="2">Uncharacterized protein</fullName>
    </submittedName>
</protein>
<keyword evidence="1" id="KW-1133">Transmembrane helix</keyword>
<feature type="transmembrane region" description="Helical" evidence="1">
    <location>
        <begin position="149"/>
        <end position="168"/>
    </location>
</feature>
<keyword evidence="1" id="KW-0472">Membrane</keyword>
<name>A0A3G5AH81_9VIRU</name>
<organism evidence="2">
    <name type="scientific">Satyrvirus sp</name>
    <dbReference type="NCBI Taxonomy" id="2487771"/>
    <lineage>
        <taxon>Viruses</taxon>
        <taxon>Varidnaviria</taxon>
        <taxon>Bamfordvirae</taxon>
        <taxon>Nucleocytoviricota</taxon>
        <taxon>Megaviricetes</taxon>
        <taxon>Imitervirales</taxon>
        <taxon>Mimiviridae</taxon>
        <taxon>Megamimivirinae</taxon>
    </lineage>
</organism>